<keyword evidence="8 9" id="KW-0687">Ribonucleoprotein</keyword>
<dbReference type="SUPFAM" id="SSF50182">
    <property type="entry name" value="Sm-like ribonucleoproteins"/>
    <property type="match status" value="1"/>
</dbReference>
<keyword evidence="6 9" id="KW-0508">mRNA splicing</keyword>
<evidence type="ECO:0000256" key="4">
    <source>
        <dbReference type="ARBA" id="ARBA00022728"/>
    </source>
</evidence>
<evidence type="ECO:0000256" key="6">
    <source>
        <dbReference type="ARBA" id="ARBA00023187"/>
    </source>
</evidence>
<name>A0A8H2X7W7_9AGAM</name>
<dbReference type="GO" id="GO:0003729">
    <property type="term" value="F:mRNA binding"/>
    <property type="evidence" value="ECO:0007669"/>
    <property type="project" value="TreeGrafter"/>
</dbReference>
<dbReference type="FunFam" id="2.30.30.100:FF:000027">
    <property type="entry name" value="U6 snRNA-associated Sm-like protein LSm8"/>
    <property type="match status" value="1"/>
</dbReference>
<keyword evidence="4 9" id="KW-0747">Spliceosome</keyword>
<evidence type="ECO:0000256" key="3">
    <source>
        <dbReference type="ARBA" id="ARBA00022664"/>
    </source>
</evidence>
<dbReference type="GO" id="GO:0046540">
    <property type="term" value="C:U4/U6 x U5 tri-snRNP complex"/>
    <property type="evidence" value="ECO:0007669"/>
    <property type="project" value="UniProtKB-UniRule"/>
</dbReference>
<evidence type="ECO:0000313" key="11">
    <source>
        <dbReference type="EMBL" id="CAE6420185.1"/>
    </source>
</evidence>
<protein>
    <recommendedName>
        <fullName evidence="9">LSM2-LSM8 complex subunit LSM8</fullName>
    </recommendedName>
</protein>
<dbReference type="InterPro" id="IPR044642">
    <property type="entry name" value="PTHR15588"/>
</dbReference>
<comment type="similarity">
    <text evidence="2 9">Belongs to the snRNP Sm proteins family.</text>
</comment>
<dbReference type="AlphaFoldDB" id="A0A8H2X7W7"/>
<dbReference type="CDD" id="cd01727">
    <property type="entry name" value="LSm8"/>
    <property type="match status" value="1"/>
</dbReference>
<dbReference type="Pfam" id="PF01423">
    <property type="entry name" value="LSM"/>
    <property type="match status" value="1"/>
</dbReference>
<dbReference type="GO" id="GO:0071011">
    <property type="term" value="C:precatalytic spliceosome"/>
    <property type="evidence" value="ECO:0007669"/>
    <property type="project" value="TreeGrafter"/>
</dbReference>
<feature type="domain" description="Sm" evidence="10">
    <location>
        <begin position="29"/>
        <end position="105"/>
    </location>
</feature>
<sequence>MTFMPKRQGPGPFSTLNQHRHACTCSPNLVMSSLQGYVDRKVLLVLQDGRAIVGTLVGFDQRSNVVLSDSVERIYSTEEGVEEVPLGLYLVKGDMIALIGEVDAAVDSATDLSTIRAEPLPAIRY</sequence>
<dbReference type="InterPro" id="IPR047575">
    <property type="entry name" value="Sm"/>
</dbReference>
<dbReference type="PROSITE" id="PS52002">
    <property type="entry name" value="SM"/>
    <property type="match status" value="1"/>
</dbReference>
<dbReference type="SMART" id="SM00651">
    <property type="entry name" value="Sm"/>
    <property type="match status" value="1"/>
</dbReference>
<accession>A0A8H2X7W7</accession>
<proteinExistence type="inferred from homology"/>
<organism evidence="11 12">
    <name type="scientific">Rhizoctonia solani</name>
    <dbReference type="NCBI Taxonomy" id="456999"/>
    <lineage>
        <taxon>Eukaryota</taxon>
        <taxon>Fungi</taxon>
        <taxon>Dikarya</taxon>
        <taxon>Basidiomycota</taxon>
        <taxon>Agaricomycotina</taxon>
        <taxon>Agaricomycetes</taxon>
        <taxon>Cantharellales</taxon>
        <taxon>Ceratobasidiaceae</taxon>
        <taxon>Rhizoctonia</taxon>
    </lineage>
</organism>
<dbReference type="GO" id="GO:0005688">
    <property type="term" value="C:U6 snRNP"/>
    <property type="evidence" value="ECO:0007669"/>
    <property type="project" value="UniProtKB-UniRule"/>
</dbReference>
<evidence type="ECO:0000256" key="2">
    <source>
        <dbReference type="ARBA" id="ARBA00006850"/>
    </source>
</evidence>
<dbReference type="InterPro" id="IPR034103">
    <property type="entry name" value="Lsm8"/>
</dbReference>
<dbReference type="InterPro" id="IPR010920">
    <property type="entry name" value="LSM_dom_sf"/>
</dbReference>
<reference evidence="11" key="1">
    <citation type="submission" date="2021-01" db="EMBL/GenBank/DDBJ databases">
        <authorList>
            <person name="Kaushik A."/>
        </authorList>
    </citation>
    <scope>NUCLEOTIDE SEQUENCE</scope>
    <source>
        <strain evidence="11">AG1-1C</strain>
    </source>
</reference>
<evidence type="ECO:0000256" key="9">
    <source>
        <dbReference type="RuleBase" id="RU365048"/>
    </source>
</evidence>
<evidence type="ECO:0000256" key="7">
    <source>
        <dbReference type="ARBA" id="ARBA00023242"/>
    </source>
</evidence>
<keyword evidence="7 9" id="KW-0539">Nucleus</keyword>
<keyword evidence="3 9" id="KW-0507">mRNA processing</keyword>
<dbReference type="Proteomes" id="UP000663846">
    <property type="component" value="Unassembled WGS sequence"/>
</dbReference>
<comment type="subcellular location">
    <subcellularLocation>
        <location evidence="1 9">Nucleus</location>
    </subcellularLocation>
</comment>
<evidence type="ECO:0000313" key="12">
    <source>
        <dbReference type="Proteomes" id="UP000663846"/>
    </source>
</evidence>
<dbReference type="GO" id="GO:0000398">
    <property type="term" value="P:mRNA splicing, via spliceosome"/>
    <property type="evidence" value="ECO:0007669"/>
    <property type="project" value="UniProtKB-UniRule"/>
</dbReference>
<dbReference type="PANTHER" id="PTHR15588">
    <property type="entry name" value="LSM1"/>
    <property type="match status" value="1"/>
</dbReference>
<comment type="caution">
    <text evidence="11">The sequence shown here is derived from an EMBL/GenBank/DDBJ whole genome shotgun (WGS) entry which is preliminary data.</text>
</comment>
<evidence type="ECO:0000259" key="10">
    <source>
        <dbReference type="PROSITE" id="PS52002"/>
    </source>
</evidence>
<evidence type="ECO:0000256" key="5">
    <source>
        <dbReference type="ARBA" id="ARBA00022884"/>
    </source>
</evidence>
<comment type="subunit">
    <text evidence="9">LSm subunits form a heteromer with a doughnut shape.</text>
</comment>
<gene>
    <name evidence="9" type="primary">LSM8</name>
    <name evidence="11" type="ORF">RDB_LOCUS83774</name>
</gene>
<evidence type="ECO:0000256" key="8">
    <source>
        <dbReference type="ARBA" id="ARBA00023274"/>
    </source>
</evidence>
<dbReference type="EMBL" id="CAJMWS010000320">
    <property type="protein sequence ID" value="CAE6420185.1"/>
    <property type="molecule type" value="Genomic_DNA"/>
</dbReference>
<evidence type="ECO:0000256" key="1">
    <source>
        <dbReference type="ARBA" id="ARBA00004123"/>
    </source>
</evidence>
<dbReference type="PANTHER" id="PTHR15588:SF9">
    <property type="entry name" value="U6 SNRNA-ASSOCIATED SM-LIKE PROTEIN LSM8"/>
    <property type="match status" value="1"/>
</dbReference>
<comment type="function">
    <text evidence="9">Plays role in pre-mRNA splicing as component of the U4/U6-U5 tri-snRNP complex that is involved in spliceosome assembly, and as component of the precatalytic spliceosome (spliceosome B complex). The heptameric LSM2-8 complex binds specifically to the 3'-terminal U-tract of U6 snRNA.</text>
</comment>
<dbReference type="InterPro" id="IPR001163">
    <property type="entry name" value="Sm_dom_euk/arc"/>
</dbReference>
<keyword evidence="5 9" id="KW-0694">RNA-binding</keyword>
<dbReference type="Gene3D" id="2.30.30.100">
    <property type="match status" value="1"/>
</dbReference>